<organism evidence="2 3">
    <name type="scientific">Thiorhodovibrio frisius</name>
    <dbReference type="NCBI Taxonomy" id="631362"/>
    <lineage>
        <taxon>Bacteria</taxon>
        <taxon>Pseudomonadati</taxon>
        <taxon>Pseudomonadota</taxon>
        <taxon>Gammaproteobacteria</taxon>
        <taxon>Chromatiales</taxon>
        <taxon>Chromatiaceae</taxon>
        <taxon>Thiorhodovibrio</taxon>
    </lineage>
</organism>
<name>H8Z1N7_9GAMM</name>
<dbReference type="STRING" id="631362.Thi970DRAFT_01693"/>
<sequence length="90" mass="10297">MSTQDLQTLMKMVEDDSAVAEKVEAIGHDNIDGLIAYARELGLSLDESDFTAMKESLLRQGQEISEEELESVAGGWLFRPYRRRHSDYRF</sequence>
<dbReference type="NCBIfam" id="TIGR03798">
    <property type="entry name" value="leader_Nif11"/>
    <property type="match status" value="1"/>
</dbReference>
<dbReference type="Pfam" id="PF07862">
    <property type="entry name" value="Nif11"/>
    <property type="match status" value="1"/>
</dbReference>
<evidence type="ECO:0000313" key="2">
    <source>
        <dbReference type="EMBL" id="EIC21482.1"/>
    </source>
</evidence>
<dbReference type="EMBL" id="JH603169">
    <property type="protein sequence ID" value="EIC21482.1"/>
    <property type="molecule type" value="Genomic_DNA"/>
</dbReference>
<evidence type="ECO:0000259" key="1">
    <source>
        <dbReference type="Pfam" id="PF07862"/>
    </source>
</evidence>
<feature type="domain" description="Nif11" evidence="1">
    <location>
        <begin position="1"/>
        <end position="50"/>
    </location>
</feature>
<accession>H8Z1N7</accession>
<dbReference type="Proteomes" id="UP000002964">
    <property type="component" value="Unassembled WGS sequence"/>
</dbReference>
<reference evidence="3" key="1">
    <citation type="submission" date="2011-06" db="EMBL/GenBank/DDBJ databases">
        <authorList>
            <consortium name="US DOE Joint Genome Institute (JGI-PGF)"/>
            <person name="Lucas S."/>
            <person name="Han J."/>
            <person name="Lapidus A."/>
            <person name="Cheng J.-F."/>
            <person name="Goodwin L."/>
            <person name="Pitluck S."/>
            <person name="Peters L."/>
            <person name="Land M.L."/>
            <person name="Hauser L."/>
            <person name="Vogl K."/>
            <person name="Liu Z."/>
            <person name="Overmann J."/>
            <person name="Frigaard N.-U."/>
            <person name="Bryant D.A."/>
            <person name="Woyke T.J."/>
        </authorList>
    </citation>
    <scope>NUCLEOTIDE SEQUENCE [LARGE SCALE GENOMIC DNA]</scope>
    <source>
        <strain evidence="3">970</strain>
    </source>
</reference>
<evidence type="ECO:0000313" key="3">
    <source>
        <dbReference type="Proteomes" id="UP000002964"/>
    </source>
</evidence>
<keyword evidence="3" id="KW-1185">Reference proteome</keyword>
<protein>
    <submittedName>
        <fullName evidence="2">Bacteriocin propeptide, TIGR03798 family</fullName>
    </submittedName>
</protein>
<dbReference type="RefSeq" id="WP_009148067.1">
    <property type="nucleotide sequence ID" value="NZ_CP121471.1"/>
</dbReference>
<dbReference type="InterPro" id="IPR022516">
    <property type="entry name" value="CHP03798_Ocin"/>
</dbReference>
<dbReference type="InterPro" id="IPR012903">
    <property type="entry name" value="Nif11"/>
</dbReference>
<gene>
    <name evidence="2" type="ORF">Thi970DRAFT_01693</name>
</gene>
<dbReference type="HOGENOM" id="CLU_2439866_0_0_6"/>
<proteinExistence type="predicted"/>
<dbReference type="AlphaFoldDB" id="H8Z1N7"/>
<reference evidence="2 3" key="2">
    <citation type="submission" date="2011-11" db="EMBL/GenBank/DDBJ databases">
        <authorList>
            <consortium name="US DOE Joint Genome Institute"/>
            <person name="Lucas S."/>
            <person name="Han J."/>
            <person name="Lapidus A."/>
            <person name="Cheng J.-F."/>
            <person name="Goodwin L."/>
            <person name="Pitluck S."/>
            <person name="Peters L."/>
            <person name="Ovchinnikova G."/>
            <person name="Zhang X."/>
            <person name="Detter J.C."/>
            <person name="Han C."/>
            <person name="Tapia R."/>
            <person name="Land M."/>
            <person name="Hauser L."/>
            <person name="Kyrpides N."/>
            <person name="Ivanova N."/>
            <person name="Pagani I."/>
            <person name="Vogl K."/>
            <person name="Liu Z."/>
            <person name="Overmann J."/>
            <person name="Frigaard N.-U."/>
            <person name="Bryant D."/>
            <person name="Woyke T."/>
        </authorList>
    </citation>
    <scope>NUCLEOTIDE SEQUENCE [LARGE SCALE GENOMIC DNA]</scope>
    <source>
        <strain evidence="2 3">970</strain>
    </source>
</reference>